<protein>
    <recommendedName>
        <fullName evidence="4">Reverse transcriptase zinc-binding domain-containing protein</fullName>
    </recommendedName>
</protein>
<keyword evidence="3" id="KW-1185">Reference proteome</keyword>
<name>A0A9Q0YFH1_HOLLE</name>
<feature type="signal peptide" evidence="1">
    <location>
        <begin position="1"/>
        <end position="23"/>
    </location>
</feature>
<accession>A0A9Q0YFH1</accession>
<gene>
    <name evidence="2" type="ORF">HOLleu_42430</name>
</gene>
<dbReference type="Proteomes" id="UP001152320">
    <property type="component" value="Unassembled WGS sequence"/>
</dbReference>
<dbReference type="OrthoDB" id="5961101at2759"/>
<evidence type="ECO:0000256" key="1">
    <source>
        <dbReference type="SAM" id="SignalP"/>
    </source>
</evidence>
<evidence type="ECO:0000313" key="3">
    <source>
        <dbReference type="Proteomes" id="UP001152320"/>
    </source>
</evidence>
<dbReference type="EMBL" id="JAIZAY010000072">
    <property type="protein sequence ID" value="KAJ8019167.1"/>
    <property type="molecule type" value="Genomic_DNA"/>
</dbReference>
<dbReference type="AlphaFoldDB" id="A0A9Q0YFH1"/>
<evidence type="ECO:0000313" key="2">
    <source>
        <dbReference type="EMBL" id="KAJ8019167.1"/>
    </source>
</evidence>
<proteinExistence type="predicted"/>
<reference evidence="2" key="1">
    <citation type="submission" date="2021-10" db="EMBL/GenBank/DDBJ databases">
        <title>Tropical sea cucumber genome reveals ecological adaptation and Cuvierian tubules defense mechanism.</title>
        <authorList>
            <person name="Chen T."/>
        </authorList>
    </citation>
    <scope>NUCLEOTIDE SEQUENCE</scope>
    <source>
        <strain evidence="2">Nanhai2018</strain>
        <tissue evidence="2">Muscle</tissue>
    </source>
</reference>
<comment type="caution">
    <text evidence="2">The sequence shown here is derived from an EMBL/GenBank/DDBJ whole genome shotgun (WGS) entry which is preliminary data.</text>
</comment>
<evidence type="ECO:0008006" key="4">
    <source>
        <dbReference type="Google" id="ProtNLM"/>
    </source>
</evidence>
<feature type="chain" id="PRO_5040314331" description="Reverse transcriptase zinc-binding domain-containing protein" evidence="1">
    <location>
        <begin position="24"/>
        <end position="263"/>
    </location>
</feature>
<organism evidence="2 3">
    <name type="scientific">Holothuria leucospilota</name>
    <name type="common">Black long sea cucumber</name>
    <name type="synonym">Mertensiothuria leucospilota</name>
    <dbReference type="NCBI Taxonomy" id="206669"/>
    <lineage>
        <taxon>Eukaryota</taxon>
        <taxon>Metazoa</taxon>
        <taxon>Echinodermata</taxon>
        <taxon>Eleutherozoa</taxon>
        <taxon>Echinozoa</taxon>
        <taxon>Holothuroidea</taxon>
        <taxon>Aspidochirotacea</taxon>
        <taxon>Aspidochirotida</taxon>
        <taxon>Holothuriidae</taxon>
        <taxon>Holothuria</taxon>
    </lineage>
</organism>
<keyword evidence="1" id="KW-0732">Signal</keyword>
<sequence>MASSLCKLFPLLWSNSLPNSALCSPNLSKASDLIKSLHAVDAAFVGKCTELRDIVLFLEPKEVTPTVMRKYPTLPWTNIWRGVFHRILDRKYVDFQFRLSHRVLFVGELLKKWGIGKGKCAVCGFVTESISHVFWDCRRAYNCLSWVGRIVRDVGGTRVIFNSNLFLYGSPDSCFPKAVFARLWFVFCAAKFFLWKARCKYVADGKYIPDTEIINSIKYDIKTRVEADFHRLSAEKFKKIWVQGSSFVFINNEKCLTFSTALS</sequence>